<dbReference type="PANTHER" id="PTHR47514">
    <property type="entry name" value="TRANSKETOLASE N-TERMINAL SECTION-RELATED"/>
    <property type="match status" value="1"/>
</dbReference>
<dbReference type="AlphaFoldDB" id="A0A832I6D3"/>
<sequence length="308" mass="34245">MSTGKEWVDQIKDVAKKVRRRVLEFTLKNGGGYLSQACSSAEILSALYMKIMNLGPSVAPKIPLPFPGVPSKDNKKYFTGAGYNGPKEPHLDRFYLSPSHYALVLYAVLVETGRLAPEGLDMFNKDGSSVEMIGADHSPGLELMSGSLGQTLSQVLGIALARKRRGETGKNWVFMSDGEFMIGQTWEAIETLSFYKLDSVYVFIDANGQSADGKIETVNNVEPLKARLESFGTAAVEIDGHNVEQIVESVETPHKDRPLFIIARTSPYCGIDVLQKRAPKFHYIRITNELEKMELEEFLKRKYGGDRT</sequence>
<dbReference type="PANTHER" id="PTHR47514:SF1">
    <property type="entry name" value="TRANSKETOLASE N-TERMINAL SECTION-RELATED"/>
    <property type="match status" value="1"/>
</dbReference>
<evidence type="ECO:0000259" key="4">
    <source>
        <dbReference type="Pfam" id="PF00456"/>
    </source>
</evidence>
<comment type="cofactor">
    <cofactor evidence="1">
        <name>thiamine diphosphate</name>
        <dbReference type="ChEBI" id="CHEBI:58937"/>
    </cofactor>
</comment>
<keyword evidence="3" id="KW-0786">Thiamine pyrophosphate</keyword>
<name>A0A832I6D3_9THEM</name>
<protein>
    <submittedName>
        <fullName evidence="5">Transketolase</fullName>
    </submittedName>
</protein>
<dbReference type="Gene3D" id="3.40.50.970">
    <property type="match status" value="1"/>
</dbReference>
<organism evidence="5">
    <name type="scientific">Pseudothermotoga hypogea</name>
    <dbReference type="NCBI Taxonomy" id="57487"/>
    <lineage>
        <taxon>Bacteria</taxon>
        <taxon>Thermotogati</taxon>
        <taxon>Thermotogota</taxon>
        <taxon>Thermotogae</taxon>
        <taxon>Thermotogales</taxon>
        <taxon>Thermotogaceae</taxon>
        <taxon>Pseudothermotoga</taxon>
    </lineage>
</organism>
<comment type="similarity">
    <text evidence="2">Belongs to the transketolase family.</text>
</comment>
<dbReference type="InterPro" id="IPR029061">
    <property type="entry name" value="THDP-binding"/>
</dbReference>
<feature type="domain" description="Transketolase N-terminal" evidence="4">
    <location>
        <begin position="87"/>
        <end position="265"/>
    </location>
</feature>
<evidence type="ECO:0000256" key="1">
    <source>
        <dbReference type="ARBA" id="ARBA00001964"/>
    </source>
</evidence>
<accession>A0A832I6D3</accession>
<proteinExistence type="inferred from homology"/>
<gene>
    <name evidence="5" type="ORF">ENW55_04470</name>
</gene>
<evidence type="ECO:0000313" key="5">
    <source>
        <dbReference type="EMBL" id="HGZ79220.1"/>
    </source>
</evidence>
<dbReference type="Pfam" id="PF00456">
    <property type="entry name" value="Transketolase_N"/>
    <property type="match status" value="1"/>
</dbReference>
<reference evidence="5" key="1">
    <citation type="journal article" date="2020" name="mSystems">
        <title>Genome- and Community-Level Interaction Insights into Carbon Utilization and Element Cycling Functions of Hydrothermarchaeota in Hydrothermal Sediment.</title>
        <authorList>
            <person name="Zhou Z."/>
            <person name="Liu Y."/>
            <person name="Xu W."/>
            <person name="Pan J."/>
            <person name="Luo Z.H."/>
            <person name="Li M."/>
        </authorList>
    </citation>
    <scope>NUCLEOTIDE SEQUENCE [LARGE SCALE GENOMIC DNA]</scope>
    <source>
        <strain evidence="5">SpSt-86</strain>
    </source>
</reference>
<dbReference type="SUPFAM" id="SSF52518">
    <property type="entry name" value="Thiamin diphosphate-binding fold (THDP-binding)"/>
    <property type="match status" value="1"/>
</dbReference>
<evidence type="ECO:0000256" key="2">
    <source>
        <dbReference type="ARBA" id="ARBA00007131"/>
    </source>
</evidence>
<comment type="caution">
    <text evidence="5">The sequence shown here is derived from an EMBL/GenBank/DDBJ whole genome shotgun (WGS) entry which is preliminary data.</text>
</comment>
<evidence type="ECO:0000256" key="3">
    <source>
        <dbReference type="ARBA" id="ARBA00023052"/>
    </source>
</evidence>
<dbReference type="EMBL" id="DTKQ01000035">
    <property type="protein sequence ID" value="HGZ79220.1"/>
    <property type="molecule type" value="Genomic_DNA"/>
</dbReference>
<dbReference type="InterPro" id="IPR005474">
    <property type="entry name" value="Transketolase_N"/>
</dbReference>